<feature type="compositionally biased region" description="Low complexity" evidence="1">
    <location>
        <begin position="95"/>
        <end position="157"/>
    </location>
</feature>
<evidence type="ECO:0000313" key="2">
    <source>
        <dbReference type="EMBL" id="KAG6535740.1"/>
    </source>
</evidence>
<feature type="region of interest" description="Disordered" evidence="1">
    <location>
        <begin position="43"/>
        <end position="166"/>
    </location>
</feature>
<dbReference type="AlphaFoldDB" id="A0A8J5M6U1"/>
<proteinExistence type="predicted"/>
<name>A0A8J5M6U1_ZINOF</name>
<accession>A0A8J5M6U1</accession>
<keyword evidence="3" id="KW-1185">Reference proteome</keyword>
<protein>
    <submittedName>
        <fullName evidence="2">Uncharacterized protein</fullName>
    </submittedName>
</protein>
<evidence type="ECO:0000256" key="1">
    <source>
        <dbReference type="SAM" id="MobiDB-lite"/>
    </source>
</evidence>
<comment type="caution">
    <text evidence="2">The sequence shown here is derived from an EMBL/GenBank/DDBJ whole genome shotgun (WGS) entry which is preliminary data.</text>
</comment>
<dbReference type="EMBL" id="JACMSC010000001">
    <property type="protein sequence ID" value="KAG6535740.1"/>
    <property type="molecule type" value="Genomic_DNA"/>
</dbReference>
<evidence type="ECO:0000313" key="3">
    <source>
        <dbReference type="Proteomes" id="UP000734854"/>
    </source>
</evidence>
<gene>
    <name evidence="2" type="ORF">ZIOFF_000763</name>
</gene>
<dbReference type="Proteomes" id="UP000734854">
    <property type="component" value="Unassembled WGS sequence"/>
</dbReference>
<sequence>MLKLRGLLCLEFDEVITKLWSLLLLILSNRSVSYHKLESYKEMARKDTKQRRTSGLSRGLTRCGCRETRSRCPASQAGTSVRSRRSEPGPPVAPPSAASPAAACEPTCARPCATPTSLLSSRTSPAPSSAASRSRSPPLKTAASPSPPRSAAIRTSSPPVPSPART</sequence>
<organism evidence="2 3">
    <name type="scientific">Zingiber officinale</name>
    <name type="common">Ginger</name>
    <name type="synonym">Amomum zingiber</name>
    <dbReference type="NCBI Taxonomy" id="94328"/>
    <lineage>
        <taxon>Eukaryota</taxon>
        <taxon>Viridiplantae</taxon>
        <taxon>Streptophyta</taxon>
        <taxon>Embryophyta</taxon>
        <taxon>Tracheophyta</taxon>
        <taxon>Spermatophyta</taxon>
        <taxon>Magnoliopsida</taxon>
        <taxon>Liliopsida</taxon>
        <taxon>Zingiberales</taxon>
        <taxon>Zingiberaceae</taxon>
        <taxon>Zingiber</taxon>
    </lineage>
</organism>
<reference evidence="2 3" key="1">
    <citation type="submission" date="2020-08" db="EMBL/GenBank/DDBJ databases">
        <title>Plant Genome Project.</title>
        <authorList>
            <person name="Zhang R.-G."/>
        </authorList>
    </citation>
    <scope>NUCLEOTIDE SEQUENCE [LARGE SCALE GENOMIC DNA]</scope>
    <source>
        <tissue evidence="2">Rhizome</tissue>
    </source>
</reference>